<dbReference type="InParanoid" id="A0A067RIX9"/>
<keyword evidence="6" id="KW-0967">Endosome</keyword>
<dbReference type="GO" id="GO:0020037">
    <property type="term" value="F:heme binding"/>
    <property type="evidence" value="ECO:0007669"/>
    <property type="project" value="TreeGrafter"/>
</dbReference>
<comment type="similarity">
    <text evidence="3">Belongs to the HRG family.</text>
</comment>
<dbReference type="PRINTS" id="PR02095">
    <property type="entry name" value="TRNSPORTRHRG"/>
</dbReference>
<sequence>MFNNCKQWFHLVSSVVGAILGVSAFVVFFCIYENVDAAFWGLLSGVFAMVCFHLHYLYVRQKMDSWHSVDTLRSIKVLGIMGALAGMAGLIWCIFIAVYHHIPVMPVDTSMYIAAVWTFMTAKWGLCLFLYCRMYTRILSGHNPPLISV</sequence>
<evidence type="ECO:0000256" key="7">
    <source>
        <dbReference type="ARBA" id="ARBA00022989"/>
    </source>
</evidence>
<dbReference type="AlphaFoldDB" id="A0A067RIX9"/>
<dbReference type="OMA" id="TFYYKIP"/>
<feature type="transmembrane region" description="Helical" evidence="10">
    <location>
        <begin position="78"/>
        <end position="99"/>
    </location>
</feature>
<dbReference type="GO" id="GO:0005886">
    <property type="term" value="C:plasma membrane"/>
    <property type="evidence" value="ECO:0007669"/>
    <property type="project" value="TreeGrafter"/>
</dbReference>
<dbReference type="GO" id="GO:0015232">
    <property type="term" value="F:heme transmembrane transporter activity"/>
    <property type="evidence" value="ECO:0007669"/>
    <property type="project" value="InterPro"/>
</dbReference>
<feature type="transmembrane region" description="Helical" evidence="10">
    <location>
        <begin position="38"/>
        <end position="58"/>
    </location>
</feature>
<dbReference type="STRING" id="136037.A0A067RIX9"/>
<evidence type="ECO:0000256" key="3">
    <source>
        <dbReference type="ARBA" id="ARBA00006203"/>
    </source>
</evidence>
<dbReference type="eggNOG" id="ENOG502S8QE">
    <property type="taxonomic scope" value="Eukaryota"/>
</dbReference>
<evidence type="ECO:0000313" key="11">
    <source>
        <dbReference type="EMBL" id="KDR19233.1"/>
    </source>
</evidence>
<dbReference type="GO" id="GO:0010008">
    <property type="term" value="C:endosome membrane"/>
    <property type="evidence" value="ECO:0007669"/>
    <property type="project" value="UniProtKB-SubCell"/>
</dbReference>
<dbReference type="GO" id="GO:0005765">
    <property type="term" value="C:lysosomal membrane"/>
    <property type="evidence" value="ECO:0007669"/>
    <property type="project" value="UniProtKB-SubCell"/>
</dbReference>
<evidence type="ECO:0000256" key="6">
    <source>
        <dbReference type="ARBA" id="ARBA00022753"/>
    </source>
</evidence>
<keyword evidence="8 10" id="KW-0472">Membrane</keyword>
<dbReference type="InterPro" id="IPR026218">
    <property type="entry name" value="HRG"/>
</dbReference>
<evidence type="ECO:0000256" key="4">
    <source>
        <dbReference type="ARBA" id="ARBA00022448"/>
    </source>
</evidence>
<dbReference type="Pfam" id="PF16954">
    <property type="entry name" value="HRG"/>
    <property type="match status" value="1"/>
</dbReference>
<evidence type="ECO:0000313" key="12">
    <source>
        <dbReference type="Proteomes" id="UP000027135"/>
    </source>
</evidence>
<keyword evidence="12" id="KW-1185">Reference proteome</keyword>
<comment type="subcellular location">
    <subcellularLocation>
        <location evidence="2">Endosome membrane</location>
        <topology evidence="2">Multi-pass membrane protein</topology>
    </subcellularLocation>
    <subcellularLocation>
        <location evidence="1">Lysosome membrane</location>
        <topology evidence="1">Multi-pass membrane protein</topology>
    </subcellularLocation>
</comment>
<accession>A0A067RIX9</accession>
<evidence type="ECO:0000256" key="2">
    <source>
        <dbReference type="ARBA" id="ARBA00004337"/>
    </source>
</evidence>
<evidence type="ECO:0000256" key="8">
    <source>
        <dbReference type="ARBA" id="ARBA00023136"/>
    </source>
</evidence>
<gene>
    <name evidence="11" type="ORF">L798_06288</name>
</gene>
<reference evidence="11 12" key="1">
    <citation type="journal article" date="2014" name="Nat. Commun.">
        <title>Molecular traces of alternative social organization in a termite genome.</title>
        <authorList>
            <person name="Terrapon N."/>
            <person name="Li C."/>
            <person name="Robertson H.M."/>
            <person name="Ji L."/>
            <person name="Meng X."/>
            <person name="Booth W."/>
            <person name="Chen Z."/>
            <person name="Childers C.P."/>
            <person name="Glastad K.M."/>
            <person name="Gokhale K."/>
            <person name="Gowin J."/>
            <person name="Gronenberg W."/>
            <person name="Hermansen R.A."/>
            <person name="Hu H."/>
            <person name="Hunt B.G."/>
            <person name="Huylmans A.K."/>
            <person name="Khalil S.M."/>
            <person name="Mitchell R.D."/>
            <person name="Munoz-Torres M.C."/>
            <person name="Mustard J.A."/>
            <person name="Pan H."/>
            <person name="Reese J.T."/>
            <person name="Scharf M.E."/>
            <person name="Sun F."/>
            <person name="Vogel H."/>
            <person name="Xiao J."/>
            <person name="Yang W."/>
            <person name="Yang Z."/>
            <person name="Yang Z."/>
            <person name="Zhou J."/>
            <person name="Zhu J."/>
            <person name="Brent C.S."/>
            <person name="Elsik C.G."/>
            <person name="Goodisman M.A."/>
            <person name="Liberles D.A."/>
            <person name="Roe R.M."/>
            <person name="Vargo E.L."/>
            <person name="Vilcinskas A."/>
            <person name="Wang J."/>
            <person name="Bornberg-Bauer E."/>
            <person name="Korb J."/>
            <person name="Zhang G."/>
            <person name="Liebig J."/>
        </authorList>
    </citation>
    <scope>NUCLEOTIDE SEQUENCE [LARGE SCALE GENOMIC DNA]</scope>
    <source>
        <tissue evidence="11">Whole organism</tissue>
    </source>
</reference>
<name>A0A067RIX9_ZOONE</name>
<evidence type="ECO:0000256" key="9">
    <source>
        <dbReference type="ARBA" id="ARBA00023228"/>
    </source>
</evidence>
<dbReference type="Proteomes" id="UP000027135">
    <property type="component" value="Unassembled WGS sequence"/>
</dbReference>
<evidence type="ECO:0000256" key="10">
    <source>
        <dbReference type="SAM" id="Phobius"/>
    </source>
</evidence>
<feature type="transmembrane region" description="Helical" evidence="10">
    <location>
        <begin position="12"/>
        <end position="32"/>
    </location>
</feature>
<proteinExistence type="inferred from homology"/>
<keyword evidence="9" id="KW-0458">Lysosome</keyword>
<dbReference type="PANTHER" id="PTHR31525">
    <property type="entry name" value="HEME TRANSPORTER HRG1"/>
    <property type="match status" value="1"/>
</dbReference>
<evidence type="ECO:0000256" key="5">
    <source>
        <dbReference type="ARBA" id="ARBA00022692"/>
    </source>
</evidence>
<protein>
    <submittedName>
        <fullName evidence="11">Heme transporter hrg-1</fullName>
    </submittedName>
</protein>
<keyword evidence="5 10" id="KW-0812">Transmembrane</keyword>
<evidence type="ECO:0000256" key="1">
    <source>
        <dbReference type="ARBA" id="ARBA00004155"/>
    </source>
</evidence>
<dbReference type="OrthoDB" id="5954402at2759"/>
<keyword evidence="7 10" id="KW-1133">Transmembrane helix</keyword>
<feature type="transmembrane region" description="Helical" evidence="10">
    <location>
        <begin position="111"/>
        <end position="132"/>
    </location>
</feature>
<dbReference type="EMBL" id="KK852657">
    <property type="protein sequence ID" value="KDR19233.1"/>
    <property type="molecule type" value="Genomic_DNA"/>
</dbReference>
<dbReference type="PANTHER" id="PTHR31525:SF1">
    <property type="entry name" value="HEME TRANSPORTER HRG1"/>
    <property type="match status" value="1"/>
</dbReference>
<organism evidence="11 12">
    <name type="scientific">Zootermopsis nevadensis</name>
    <name type="common">Dampwood termite</name>
    <dbReference type="NCBI Taxonomy" id="136037"/>
    <lineage>
        <taxon>Eukaryota</taxon>
        <taxon>Metazoa</taxon>
        <taxon>Ecdysozoa</taxon>
        <taxon>Arthropoda</taxon>
        <taxon>Hexapoda</taxon>
        <taxon>Insecta</taxon>
        <taxon>Pterygota</taxon>
        <taxon>Neoptera</taxon>
        <taxon>Polyneoptera</taxon>
        <taxon>Dictyoptera</taxon>
        <taxon>Blattodea</taxon>
        <taxon>Blattoidea</taxon>
        <taxon>Termitoidae</taxon>
        <taxon>Termopsidae</taxon>
        <taxon>Zootermopsis</taxon>
    </lineage>
</organism>
<keyword evidence="4" id="KW-0813">Transport</keyword>